<proteinExistence type="predicted"/>
<gene>
    <name evidence="1" type="ORF">Pla111_13730</name>
</gene>
<comment type="caution">
    <text evidence="1">The sequence shown here is derived from an EMBL/GenBank/DDBJ whole genome shotgun (WGS) entry which is preliminary data.</text>
</comment>
<evidence type="ECO:0000313" key="2">
    <source>
        <dbReference type="Proteomes" id="UP000318995"/>
    </source>
</evidence>
<keyword evidence="2" id="KW-1185">Reference proteome</keyword>
<accession>A0A5C5WCB0</accession>
<dbReference type="EMBL" id="SJPH01000002">
    <property type="protein sequence ID" value="TWT47753.1"/>
    <property type="molecule type" value="Genomic_DNA"/>
</dbReference>
<dbReference type="Proteomes" id="UP000318995">
    <property type="component" value="Unassembled WGS sequence"/>
</dbReference>
<name>A0A5C5WCB0_9BACT</name>
<evidence type="ECO:0000313" key="1">
    <source>
        <dbReference type="EMBL" id="TWT47753.1"/>
    </source>
</evidence>
<dbReference type="AlphaFoldDB" id="A0A5C5WCB0"/>
<reference evidence="1 2" key="1">
    <citation type="submission" date="2019-02" db="EMBL/GenBank/DDBJ databases">
        <title>Deep-cultivation of Planctomycetes and their phenomic and genomic characterization uncovers novel biology.</title>
        <authorList>
            <person name="Wiegand S."/>
            <person name="Jogler M."/>
            <person name="Boedeker C."/>
            <person name="Pinto D."/>
            <person name="Vollmers J."/>
            <person name="Rivas-Marin E."/>
            <person name="Kohn T."/>
            <person name="Peeters S.H."/>
            <person name="Heuer A."/>
            <person name="Rast P."/>
            <person name="Oberbeckmann S."/>
            <person name="Bunk B."/>
            <person name="Jeske O."/>
            <person name="Meyerdierks A."/>
            <person name="Storesund J.E."/>
            <person name="Kallscheuer N."/>
            <person name="Luecker S."/>
            <person name="Lage O.M."/>
            <person name="Pohl T."/>
            <person name="Merkel B.J."/>
            <person name="Hornburger P."/>
            <person name="Mueller R.-W."/>
            <person name="Bruemmer F."/>
            <person name="Labrenz M."/>
            <person name="Spormann A.M."/>
            <person name="Op Den Camp H."/>
            <person name="Overmann J."/>
            <person name="Amann R."/>
            <person name="Jetten M.S.M."/>
            <person name="Mascher T."/>
            <person name="Medema M.H."/>
            <person name="Devos D.P."/>
            <person name="Kaster A.-K."/>
            <person name="Ovreas L."/>
            <person name="Rohde M."/>
            <person name="Galperin M.Y."/>
            <person name="Jogler C."/>
        </authorList>
    </citation>
    <scope>NUCLEOTIDE SEQUENCE [LARGE SCALE GENOMIC DNA]</scope>
    <source>
        <strain evidence="1 2">Pla111</strain>
    </source>
</reference>
<sequence>MAAGQRVIKTLRLDSNLDSYRDFFTTEQGQALYSRMHPGNASLIDDLGFAWRAAAYAAALPGQVTGQIPAFLDGLNRSPQFADSQLTTMERVLGILAQRLPTVTADPKLLRDLKKTVLDILGELASARTKHPLHIEQNDLWEQFLGTAEFQFYVVSSQRFCYLTTYAAYEAFLVGVARTKTGDDSIRSSDRNPSFATRLDQAIGESTSSKCWSAEPVKIAREIRNALMHERGCVTRQLEQYRSKLRLEGDEIQLWPSDNRRLFEDLLERVLVALDDDRWQQTEVKA</sequence>
<organism evidence="1 2">
    <name type="scientific">Botrimarina hoheduenensis</name>
    <dbReference type="NCBI Taxonomy" id="2528000"/>
    <lineage>
        <taxon>Bacteria</taxon>
        <taxon>Pseudomonadati</taxon>
        <taxon>Planctomycetota</taxon>
        <taxon>Planctomycetia</taxon>
        <taxon>Pirellulales</taxon>
        <taxon>Lacipirellulaceae</taxon>
        <taxon>Botrimarina</taxon>
    </lineage>
</organism>
<protein>
    <submittedName>
        <fullName evidence="1">Uncharacterized protein</fullName>
    </submittedName>
</protein>